<dbReference type="AlphaFoldDB" id="A0A834W942"/>
<reference evidence="1" key="1">
    <citation type="submission" date="2020-09" db="EMBL/GenBank/DDBJ databases">
        <title>Genome-Enabled Discovery of Anthraquinone Biosynthesis in Senna tora.</title>
        <authorList>
            <person name="Kang S.-H."/>
            <person name="Pandey R.P."/>
            <person name="Lee C.-M."/>
            <person name="Sim J.-S."/>
            <person name="Jeong J.-T."/>
            <person name="Choi B.-S."/>
            <person name="Jung M."/>
            <person name="Ginzburg D."/>
            <person name="Zhao K."/>
            <person name="Won S.Y."/>
            <person name="Oh T.-J."/>
            <person name="Yu Y."/>
            <person name="Kim N.-H."/>
            <person name="Lee O.R."/>
            <person name="Lee T.-H."/>
            <person name="Bashyal P."/>
            <person name="Kim T.-S."/>
            <person name="Lee W.-H."/>
            <person name="Kawkins C."/>
            <person name="Kim C.-K."/>
            <person name="Kim J.S."/>
            <person name="Ahn B.O."/>
            <person name="Rhee S.Y."/>
            <person name="Sohng J.K."/>
        </authorList>
    </citation>
    <scope>NUCLEOTIDE SEQUENCE</scope>
    <source>
        <tissue evidence="1">Leaf</tissue>
    </source>
</reference>
<proteinExistence type="predicted"/>
<comment type="caution">
    <text evidence="1">The sequence shown here is derived from an EMBL/GenBank/DDBJ whole genome shotgun (WGS) entry which is preliminary data.</text>
</comment>
<dbReference type="EMBL" id="JAAIUW010000009">
    <property type="protein sequence ID" value="KAF7814820.1"/>
    <property type="molecule type" value="Genomic_DNA"/>
</dbReference>
<evidence type="ECO:0000313" key="2">
    <source>
        <dbReference type="Proteomes" id="UP000634136"/>
    </source>
</evidence>
<evidence type="ECO:0000313" key="1">
    <source>
        <dbReference type="EMBL" id="KAF7814820.1"/>
    </source>
</evidence>
<accession>A0A834W942</accession>
<name>A0A834W942_9FABA</name>
<keyword evidence="2" id="KW-1185">Reference proteome</keyword>
<protein>
    <submittedName>
        <fullName evidence="1">Uncharacterized protein</fullName>
    </submittedName>
</protein>
<sequence length="60" mass="7088">MELHRRKDELTTTKHISNNTFLGHDTASRVCSLWLCLSVRLPAWISVSLSRRKQRPTRKR</sequence>
<organism evidence="1 2">
    <name type="scientific">Senna tora</name>
    <dbReference type="NCBI Taxonomy" id="362788"/>
    <lineage>
        <taxon>Eukaryota</taxon>
        <taxon>Viridiplantae</taxon>
        <taxon>Streptophyta</taxon>
        <taxon>Embryophyta</taxon>
        <taxon>Tracheophyta</taxon>
        <taxon>Spermatophyta</taxon>
        <taxon>Magnoliopsida</taxon>
        <taxon>eudicotyledons</taxon>
        <taxon>Gunneridae</taxon>
        <taxon>Pentapetalae</taxon>
        <taxon>rosids</taxon>
        <taxon>fabids</taxon>
        <taxon>Fabales</taxon>
        <taxon>Fabaceae</taxon>
        <taxon>Caesalpinioideae</taxon>
        <taxon>Cassia clade</taxon>
        <taxon>Senna</taxon>
    </lineage>
</organism>
<gene>
    <name evidence="1" type="ORF">G2W53_028789</name>
</gene>
<dbReference type="Proteomes" id="UP000634136">
    <property type="component" value="Unassembled WGS sequence"/>
</dbReference>